<dbReference type="Proteomes" id="UP000182276">
    <property type="component" value="Unassembled WGS sequence"/>
</dbReference>
<dbReference type="InterPro" id="IPR009937">
    <property type="entry name" value="Phage_holin_3_6"/>
</dbReference>
<gene>
    <name evidence="2" type="ORF">CL52_11265</name>
    <name evidence="3" type="ORF">SAMN05660875_105165</name>
</gene>
<proteinExistence type="predicted"/>
<reference evidence="4" key="1">
    <citation type="submission" date="2014-03" db="EMBL/GenBank/DDBJ databases">
        <title>Complete genome of Pseudomonas balearica DSM 6083T, a sewage water isolate from an enrichment with 2-methylnaphthalene.</title>
        <authorList>
            <person name="Salva-Serra F."/>
            <person name="Jaen-Luchoro D."/>
            <person name="Busquets A."/>
            <person name="Pena A."/>
            <person name="Gomila M."/>
            <person name="Bosch R."/>
            <person name="Nogales B."/>
            <person name="Garcia-Valdes E."/>
            <person name="Lalucat J."/>
            <person name="Bennasar A."/>
        </authorList>
    </citation>
    <scope>NUCLEOTIDE SEQUENCE [LARGE SCALE GENOMIC DNA]</scope>
    <source>
        <strain evidence="4">DSM 6083</strain>
    </source>
</reference>
<dbReference type="EMBL" id="FNHO01000005">
    <property type="protein sequence ID" value="SDM48407.1"/>
    <property type="molecule type" value="Genomic_DNA"/>
</dbReference>
<accession>A0A8D3Y1L2</accession>
<keyword evidence="1" id="KW-0472">Membrane</keyword>
<dbReference type="KEGG" id="pbm:CL52_11265"/>
<protein>
    <submittedName>
        <fullName evidence="2 3">Membrane protein</fullName>
    </submittedName>
</protein>
<dbReference type="GeneID" id="77260482"/>
<dbReference type="Proteomes" id="UP000031271">
    <property type="component" value="Chromosome"/>
</dbReference>
<dbReference type="AlphaFoldDB" id="A0A8D3Y1L2"/>
<evidence type="ECO:0000256" key="1">
    <source>
        <dbReference type="SAM" id="Phobius"/>
    </source>
</evidence>
<evidence type="ECO:0000313" key="5">
    <source>
        <dbReference type="Proteomes" id="UP000182276"/>
    </source>
</evidence>
<feature type="transmembrane region" description="Helical" evidence="1">
    <location>
        <begin position="46"/>
        <end position="73"/>
    </location>
</feature>
<evidence type="ECO:0000313" key="4">
    <source>
        <dbReference type="Proteomes" id="UP000031271"/>
    </source>
</evidence>
<dbReference type="RefSeq" id="WP_043220614.1">
    <property type="nucleotide sequence ID" value="NZ_CP007511.1"/>
</dbReference>
<sequence length="126" mass="13858">MRPSSDAEAPKPSIKKLGGAFVDLLHGHLELLGIEFQEEKARTFRLFLLAGISLIFGLLVLVGLSAAVVIAFWETHRMAAILSLCLIYAVLMALCIGRAIRLAKECATPFQATLEEIARDRERLLP</sequence>
<keyword evidence="1" id="KW-0812">Transmembrane</keyword>
<keyword evidence="1" id="KW-1133">Transmembrane helix</keyword>
<keyword evidence="5" id="KW-1185">Reference proteome</keyword>
<evidence type="ECO:0000313" key="3">
    <source>
        <dbReference type="EMBL" id="SDM48407.1"/>
    </source>
</evidence>
<evidence type="ECO:0000313" key="2">
    <source>
        <dbReference type="EMBL" id="AJE15583.1"/>
    </source>
</evidence>
<reference evidence="3 5" key="2">
    <citation type="submission" date="2016-10" db="EMBL/GenBank/DDBJ databases">
        <authorList>
            <person name="Varghese N."/>
            <person name="Submissions S."/>
        </authorList>
    </citation>
    <scope>NUCLEOTIDE SEQUENCE [LARGE SCALE GENOMIC DNA]</scope>
    <source>
        <strain evidence="3 5">DSM 6083</strain>
    </source>
</reference>
<name>A0A8D3Y1L2_9GAMM</name>
<organism evidence="2 4">
    <name type="scientific">Stutzerimonas balearica DSM 6083</name>
    <dbReference type="NCBI Taxonomy" id="1123016"/>
    <lineage>
        <taxon>Bacteria</taxon>
        <taxon>Pseudomonadati</taxon>
        <taxon>Pseudomonadota</taxon>
        <taxon>Gammaproteobacteria</taxon>
        <taxon>Pseudomonadales</taxon>
        <taxon>Pseudomonadaceae</taxon>
        <taxon>Stutzerimonas</taxon>
    </lineage>
</organism>
<dbReference type="EMBL" id="CP007511">
    <property type="protein sequence ID" value="AJE15583.1"/>
    <property type="molecule type" value="Genomic_DNA"/>
</dbReference>
<feature type="transmembrane region" description="Helical" evidence="1">
    <location>
        <begin position="79"/>
        <end position="100"/>
    </location>
</feature>
<dbReference type="Pfam" id="PF07332">
    <property type="entry name" value="Phage_holin_3_6"/>
    <property type="match status" value="1"/>
</dbReference>
<reference evidence="2 4" key="3">
    <citation type="journal article" name="Genome Announc.">
        <title>Complete Genome Sequence of Pseudomonas balearica DSM 6083T.</title>
        <authorList>
            <person name="Bennasar-Figueras A."/>
            <person name="Salva-Serra F."/>
            <person name="Jaen-Luchoro D."/>
            <person name="Segui C."/>
            <person name="Aliaga F."/>
            <person name="Busquets A."/>
            <person name="Gomila M."/>
            <person name="Moore E.R."/>
            <person name="Lalucat J."/>
        </authorList>
    </citation>
    <scope>NUCLEOTIDE SEQUENCE [LARGE SCALE GENOMIC DNA]</scope>
    <source>
        <strain evidence="4">DSM 6083</strain>
        <strain evidence="2">DSM6083</strain>
    </source>
</reference>